<feature type="signal peptide" evidence="2">
    <location>
        <begin position="1"/>
        <end position="30"/>
    </location>
</feature>
<sequence>MPMQSRAFTRRCVQSMAAVALVAGTAAASAANLGFLNDTPISYMKQRDLQALNKAASAALESNKNGESSDWNNQGTGNPVSIKGTVTPHESFEEGGRTCRKVTLVAVAKGQTQSWTPTACKPSGGGKWQLKKQ</sequence>
<proteinExistence type="predicted"/>
<evidence type="ECO:0000259" key="3">
    <source>
        <dbReference type="Pfam" id="PF16998"/>
    </source>
</evidence>
<protein>
    <recommendedName>
        <fullName evidence="3">Surface antigen domain-containing protein</fullName>
    </recommendedName>
</protein>
<evidence type="ECO:0000256" key="2">
    <source>
        <dbReference type="SAM" id="SignalP"/>
    </source>
</evidence>
<dbReference type="InterPro" id="IPR032635">
    <property type="entry name" value="Anti_2"/>
</dbReference>
<dbReference type="RefSeq" id="WP_087655628.1">
    <property type="nucleotide sequence ID" value="NZ_FCOL02000006.1"/>
</dbReference>
<evidence type="ECO:0000313" key="5">
    <source>
        <dbReference type="Proteomes" id="UP000054925"/>
    </source>
</evidence>
<gene>
    <name evidence="4" type="ORF">AWB67_01524</name>
</gene>
<dbReference type="AlphaFoldDB" id="A0A158H7Q4"/>
<dbReference type="Pfam" id="PF16998">
    <property type="entry name" value="17kDa_Anti_2"/>
    <property type="match status" value="1"/>
</dbReference>
<evidence type="ECO:0000256" key="1">
    <source>
        <dbReference type="SAM" id="MobiDB-lite"/>
    </source>
</evidence>
<keyword evidence="2" id="KW-0732">Signal</keyword>
<feature type="region of interest" description="Disordered" evidence="1">
    <location>
        <begin position="56"/>
        <end position="96"/>
    </location>
</feature>
<feature type="domain" description="Surface antigen" evidence="3">
    <location>
        <begin position="32"/>
        <end position="131"/>
    </location>
</feature>
<keyword evidence="5" id="KW-1185">Reference proteome</keyword>
<dbReference type="Proteomes" id="UP000054925">
    <property type="component" value="Unassembled WGS sequence"/>
</dbReference>
<name>A0A158H7Q4_9BURK</name>
<dbReference type="OrthoDB" id="8775956at2"/>
<evidence type="ECO:0000313" key="4">
    <source>
        <dbReference type="EMBL" id="SAL40167.1"/>
    </source>
</evidence>
<organism evidence="4 5">
    <name type="scientific">Caballeronia terrestris</name>
    <dbReference type="NCBI Taxonomy" id="1226301"/>
    <lineage>
        <taxon>Bacteria</taxon>
        <taxon>Pseudomonadati</taxon>
        <taxon>Pseudomonadota</taxon>
        <taxon>Betaproteobacteria</taxon>
        <taxon>Burkholderiales</taxon>
        <taxon>Burkholderiaceae</taxon>
        <taxon>Caballeronia</taxon>
    </lineage>
</organism>
<dbReference type="EMBL" id="FCOL02000006">
    <property type="protein sequence ID" value="SAL40167.1"/>
    <property type="molecule type" value="Genomic_DNA"/>
</dbReference>
<feature type="chain" id="PRO_5011119955" description="Surface antigen domain-containing protein" evidence="2">
    <location>
        <begin position="31"/>
        <end position="133"/>
    </location>
</feature>
<feature type="region of interest" description="Disordered" evidence="1">
    <location>
        <begin position="111"/>
        <end position="133"/>
    </location>
</feature>
<reference evidence="4" key="1">
    <citation type="submission" date="2016-01" db="EMBL/GenBank/DDBJ databases">
        <authorList>
            <person name="Peeters C."/>
        </authorList>
    </citation>
    <scope>NUCLEOTIDE SEQUENCE [LARGE SCALE GENOMIC DNA]</scope>
    <source>
        <strain evidence="4">LMG 22937</strain>
    </source>
</reference>
<accession>A0A158H7Q4</accession>
<comment type="caution">
    <text evidence="4">The sequence shown here is derived from an EMBL/GenBank/DDBJ whole genome shotgun (WGS) entry which is preliminary data.</text>
</comment>
<feature type="compositionally biased region" description="Polar residues" evidence="1">
    <location>
        <begin position="60"/>
        <end position="79"/>
    </location>
</feature>